<feature type="non-terminal residue" evidence="4">
    <location>
        <position position="76"/>
    </location>
</feature>
<evidence type="ECO:0000313" key="5">
    <source>
        <dbReference type="Proteomes" id="UP001162640"/>
    </source>
</evidence>
<feature type="domain" description="RRM" evidence="3">
    <location>
        <begin position="1"/>
        <end position="76"/>
    </location>
</feature>
<comment type="caution">
    <text evidence="4">The sequence shown here is derived from an EMBL/GenBank/DDBJ whole genome shotgun (WGS) entry which is preliminary data.</text>
</comment>
<dbReference type="SUPFAM" id="SSF54928">
    <property type="entry name" value="RNA-binding domain, RBD"/>
    <property type="match status" value="1"/>
</dbReference>
<protein>
    <recommendedName>
        <fullName evidence="3">RRM domain-containing protein</fullName>
    </recommendedName>
</protein>
<dbReference type="AlphaFoldDB" id="A0A9W7BKB1"/>
<accession>A0A9W7BKB1</accession>
<dbReference type="GO" id="GO:0003723">
    <property type="term" value="F:RNA binding"/>
    <property type="evidence" value="ECO:0007669"/>
    <property type="project" value="UniProtKB-UniRule"/>
</dbReference>
<evidence type="ECO:0000259" key="3">
    <source>
        <dbReference type="PROSITE" id="PS50102"/>
    </source>
</evidence>
<dbReference type="Proteomes" id="UP001162640">
    <property type="component" value="Unassembled WGS sequence"/>
</dbReference>
<dbReference type="PROSITE" id="PS50102">
    <property type="entry name" value="RRM"/>
    <property type="match status" value="1"/>
</dbReference>
<feature type="non-terminal residue" evidence="4">
    <location>
        <position position="1"/>
    </location>
</feature>
<dbReference type="SMART" id="SM00360">
    <property type="entry name" value="RRM"/>
    <property type="match status" value="1"/>
</dbReference>
<dbReference type="Pfam" id="PF00076">
    <property type="entry name" value="RRM_1"/>
    <property type="match status" value="1"/>
</dbReference>
<dbReference type="Gene3D" id="3.30.70.330">
    <property type="match status" value="1"/>
</dbReference>
<reference evidence="5" key="1">
    <citation type="journal article" date="2023" name="Commun. Biol.">
        <title>Genome analysis of Parmales, the sister group of diatoms, reveals the evolutionary specialization of diatoms from phago-mixotrophs to photoautotrophs.</title>
        <authorList>
            <person name="Ban H."/>
            <person name="Sato S."/>
            <person name="Yoshikawa S."/>
            <person name="Yamada K."/>
            <person name="Nakamura Y."/>
            <person name="Ichinomiya M."/>
            <person name="Sato N."/>
            <person name="Blanc-Mathieu R."/>
            <person name="Endo H."/>
            <person name="Kuwata A."/>
            <person name="Ogata H."/>
        </authorList>
    </citation>
    <scope>NUCLEOTIDE SEQUENCE [LARGE SCALE GENOMIC DNA]</scope>
</reference>
<keyword evidence="1 2" id="KW-0694">RNA-binding</keyword>
<name>A0A9W7BKB1_9STRA</name>
<proteinExistence type="predicted"/>
<dbReference type="InterPro" id="IPR035979">
    <property type="entry name" value="RBD_domain_sf"/>
</dbReference>
<evidence type="ECO:0000313" key="4">
    <source>
        <dbReference type="EMBL" id="GMH90061.1"/>
    </source>
</evidence>
<sequence>MTVFIGNLSWDVDEETIRSIFEGCGTIKEIRFAEDRETGRFKGFGHVEFAETEGTDAAVAMAGQDVCGRPIRVDFA</sequence>
<evidence type="ECO:0000256" key="2">
    <source>
        <dbReference type="PROSITE-ProRule" id="PRU00176"/>
    </source>
</evidence>
<evidence type="ECO:0000256" key="1">
    <source>
        <dbReference type="ARBA" id="ARBA00022884"/>
    </source>
</evidence>
<dbReference type="EMBL" id="BLQM01000441">
    <property type="protein sequence ID" value="GMH90061.1"/>
    <property type="molecule type" value="Genomic_DNA"/>
</dbReference>
<organism evidence="4 5">
    <name type="scientific">Triparma laevis f. inornata</name>
    <dbReference type="NCBI Taxonomy" id="1714386"/>
    <lineage>
        <taxon>Eukaryota</taxon>
        <taxon>Sar</taxon>
        <taxon>Stramenopiles</taxon>
        <taxon>Ochrophyta</taxon>
        <taxon>Bolidophyceae</taxon>
        <taxon>Parmales</taxon>
        <taxon>Triparmaceae</taxon>
        <taxon>Triparma</taxon>
    </lineage>
</organism>
<dbReference type="PANTHER" id="PTHR23236:SF11">
    <property type="entry name" value="EUKARYOTIC TRANSLATION INITIATION FACTOR 4H"/>
    <property type="match status" value="1"/>
</dbReference>
<dbReference type="InterPro" id="IPR000504">
    <property type="entry name" value="RRM_dom"/>
</dbReference>
<gene>
    <name evidence="4" type="ORF">TL16_g11653</name>
</gene>
<dbReference type="InterPro" id="IPR012677">
    <property type="entry name" value="Nucleotide-bd_a/b_plait_sf"/>
</dbReference>
<dbReference type="PANTHER" id="PTHR23236">
    <property type="entry name" value="EUKARYOTIC TRANSLATION INITIATION FACTOR 4B/4H"/>
    <property type="match status" value="1"/>
</dbReference>